<evidence type="ECO:0000259" key="2">
    <source>
        <dbReference type="Pfam" id="PF04892"/>
    </source>
</evidence>
<keyword evidence="1" id="KW-0472">Membrane</keyword>
<dbReference type="InterPro" id="IPR006976">
    <property type="entry name" value="VanZ-like"/>
</dbReference>
<proteinExistence type="predicted"/>
<gene>
    <name evidence="3" type="ORF">Plo01_20260</name>
</gene>
<feature type="transmembrane region" description="Helical" evidence="1">
    <location>
        <begin position="116"/>
        <end position="139"/>
    </location>
</feature>
<dbReference type="RefSeq" id="WP_203890273.1">
    <property type="nucleotide sequence ID" value="NZ_BOOH01000017.1"/>
</dbReference>
<dbReference type="Proteomes" id="UP000616724">
    <property type="component" value="Unassembled WGS sequence"/>
</dbReference>
<protein>
    <recommendedName>
        <fullName evidence="2">VanZ-like domain-containing protein</fullName>
    </recommendedName>
</protein>
<accession>A0A8J3RKQ4</accession>
<evidence type="ECO:0000256" key="1">
    <source>
        <dbReference type="SAM" id="Phobius"/>
    </source>
</evidence>
<dbReference type="InterPro" id="IPR053150">
    <property type="entry name" value="Teicoplanin_resist-assoc"/>
</dbReference>
<feature type="transmembrane region" description="Helical" evidence="1">
    <location>
        <begin position="44"/>
        <end position="63"/>
    </location>
</feature>
<evidence type="ECO:0000313" key="3">
    <source>
        <dbReference type="EMBL" id="GIH75597.1"/>
    </source>
</evidence>
<dbReference type="PANTHER" id="PTHR36834:SF1">
    <property type="entry name" value="INTEGRAL MEMBRANE PROTEIN"/>
    <property type="match status" value="1"/>
</dbReference>
<dbReference type="Pfam" id="PF04892">
    <property type="entry name" value="VanZ"/>
    <property type="match status" value="1"/>
</dbReference>
<reference evidence="3 4" key="1">
    <citation type="submission" date="2021-01" db="EMBL/GenBank/DDBJ databases">
        <title>Whole genome shotgun sequence of Planobispora longispora NBRC 13918.</title>
        <authorList>
            <person name="Komaki H."/>
            <person name="Tamura T."/>
        </authorList>
    </citation>
    <scope>NUCLEOTIDE SEQUENCE [LARGE SCALE GENOMIC DNA]</scope>
    <source>
        <strain evidence="3 4">NBRC 13918</strain>
    </source>
</reference>
<dbReference type="PANTHER" id="PTHR36834">
    <property type="entry name" value="MEMBRANE PROTEIN-RELATED"/>
    <property type="match status" value="1"/>
</dbReference>
<feature type="domain" description="VanZ-like" evidence="2">
    <location>
        <begin position="58"/>
        <end position="166"/>
    </location>
</feature>
<comment type="caution">
    <text evidence="3">The sequence shown here is derived from an EMBL/GenBank/DDBJ whole genome shotgun (WGS) entry which is preliminary data.</text>
</comment>
<name>A0A8J3RKQ4_9ACTN</name>
<feature type="transmembrane region" description="Helical" evidence="1">
    <location>
        <begin position="151"/>
        <end position="169"/>
    </location>
</feature>
<dbReference type="EMBL" id="BOOH01000017">
    <property type="protein sequence ID" value="GIH75597.1"/>
    <property type="molecule type" value="Genomic_DNA"/>
</dbReference>
<evidence type="ECO:0000313" key="4">
    <source>
        <dbReference type="Proteomes" id="UP000616724"/>
    </source>
</evidence>
<keyword evidence="1" id="KW-1133">Transmembrane helix</keyword>
<feature type="transmembrane region" description="Helical" evidence="1">
    <location>
        <begin position="83"/>
        <end position="109"/>
    </location>
</feature>
<sequence>MGRAWEAWGDVVVAAVLAVPLATLAAFLLARSRTRSGHSSPRRTALADVVIVAGTAPWIWMILTPGTEPGVHLVPLVDLLDQLVLLSPGAVFVQVGGNLLVFAALGAMLPVRSPRFASIGAVAGVAAGASLLVELLQYGLRLDRVSSVDDVLLNTAGAVLAAVVTRRWWARR</sequence>
<feature type="transmembrane region" description="Helical" evidence="1">
    <location>
        <begin position="12"/>
        <end position="32"/>
    </location>
</feature>
<organism evidence="3 4">
    <name type="scientific">Planobispora longispora</name>
    <dbReference type="NCBI Taxonomy" id="28887"/>
    <lineage>
        <taxon>Bacteria</taxon>
        <taxon>Bacillati</taxon>
        <taxon>Actinomycetota</taxon>
        <taxon>Actinomycetes</taxon>
        <taxon>Streptosporangiales</taxon>
        <taxon>Streptosporangiaceae</taxon>
        <taxon>Planobispora</taxon>
    </lineage>
</organism>
<keyword evidence="1" id="KW-0812">Transmembrane</keyword>
<dbReference type="AlphaFoldDB" id="A0A8J3RKQ4"/>
<keyword evidence="4" id="KW-1185">Reference proteome</keyword>